<dbReference type="STRING" id="767434.Fraau_2726"/>
<dbReference type="InterPro" id="IPR000550">
    <property type="entry name" value="Hppk"/>
</dbReference>
<dbReference type="GO" id="GO:0003848">
    <property type="term" value="F:2-amino-4-hydroxy-6-hydroxymethyldihydropteridine diphosphokinase activity"/>
    <property type="evidence" value="ECO:0007669"/>
    <property type="project" value="UniProtKB-EC"/>
</dbReference>
<keyword evidence="7 14" id="KW-0418">Kinase</keyword>
<dbReference type="Pfam" id="PF01288">
    <property type="entry name" value="HPPK"/>
    <property type="match status" value="1"/>
</dbReference>
<evidence type="ECO:0000256" key="6">
    <source>
        <dbReference type="ARBA" id="ARBA00022741"/>
    </source>
</evidence>
<dbReference type="PANTHER" id="PTHR43071:SF1">
    <property type="entry name" value="2-AMINO-4-HYDROXY-6-HYDROXYMETHYLDIHYDROPTERIDINE PYROPHOSPHOKINASE"/>
    <property type="match status" value="1"/>
</dbReference>
<evidence type="ECO:0000313" key="15">
    <source>
        <dbReference type="Proteomes" id="UP000005234"/>
    </source>
</evidence>
<evidence type="ECO:0000256" key="3">
    <source>
        <dbReference type="ARBA" id="ARBA00013253"/>
    </source>
</evidence>
<dbReference type="SUPFAM" id="SSF55083">
    <property type="entry name" value="6-hydroxymethyl-7,8-dihydropterin pyrophosphokinase, HPPK"/>
    <property type="match status" value="1"/>
</dbReference>
<reference evidence="14" key="1">
    <citation type="submission" date="2012-02" db="EMBL/GenBank/DDBJ databases">
        <title>The complete genome of Frateuria aurantia DSM 6220.</title>
        <authorList>
            <consortium name="US DOE Joint Genome Institute (JGI-PGF)"/>
            <person name="Lucas S."/>
            <person name="Copeland A."/>
            <person name="Lapidus A."/>
            <person name="Glavina del Rio T."/>
            <person name="Dalin E."/>
            <person name="Tice H."/>
            <person name="Bruce D."/>
            <person name="Goodwin L."/>
            <person name="Pitluck S."/>
            <person name="Peters L."/>
            <person name="Ovchinnikova G."/>
            <person name="Teshima H."/>
            <person name="Kyrpides N."/>
            <person name="Mavromatis K."/>
            <person name="Ivanova N."/>
            <person name="Brettin T."/>
            <person name="Detter J.C."/>
            <person name="Han C."/>
            <person name="Larimer F."/>
            <person name="Land M."/>
            <person name="Hauser L."/>
            <person name="Markowitz V."/>
            <person name="Cheng J.-F."/>
            <person name="Hugenholtz P."/>
            <person name="Woyke T."/>
            <person name="Wu D."/>
            <person name="Brambilla E."/>
            <person name="Klenk H.-P."/>
            <person name="Eisen J.A."/>
        </authorList>
    </citation>
    <scope>NUCLEOTIDE SEQUENCE</scope>
    <source>
        <strain evidence="14">DSM 6220</strain>
    </source>
</reference>
<evidence type="ECO:0000256" key="2">
    <source>
        <dbReference type="ARBA" id="ARBA00005810"/>
    </source>
</evidence>
<dbReference type="KEGG" id="fau:Fraau_2726"/>
<comment type="pathway">
    <text evidence="1">Cofactor biosynthesis; tetrahydrofolate biosynthesis; 2-amino-4-hydroxy-6-hydroxymethyl-7,8-dihydropteridine diphosphate from 7,8-dihydroneopterin triphosphate: step 4/4.</text>
</comment>
<evidence type="ECO:0000256" key="12">
    <source>
        <dbReference type="ARBA" id="ARBA00033413"/>
    </source>
</evidence>
<comment type="similarity">
    <text evidence="2">Belongs to the HPPK family.</text>
</comment>
<evidence type="ECO:0000256" key="11">
    <source>
        <dbReference type="ARBA" id="ARBA00029766"/>
    </source>
</evidence>
<keyword evidence="5" id="KW-0808">Transferase</keyword>
<protein>
    <recommendedName>
        <fullName evidence="4">2-amino-4-hydroxy-6-hydroxymethyldihydropteridine pyrophosphokinase</fullName>
        <ecNumber evidence="3">2.7.6.3</ecNumber>
    </recommendedName>
    <alternativeName>
        <fullName evidence="11">6-hydroxymethyl-7,8-dihydropterin pyrophosphokinase</fullName>
    </alternativeName>
    <alternativeName>
        <fullName evidence="12">7,8-dihydro-6-hydroxymethylpterin-pyrophosphokinase</fullName>
    </alternativeName>
</protein>
<proteinExistence type="inferred from homology"/>
<dbReference type="EMBL" id="CP003350">
    <property type="protein sequence ID" value="AFC87068.1"/>
    <property type="molecule type" value="Genomic_DNA"/>
</dbReference>
<dbReference type="Gene3D" id="3.30.70.560">
    <property type="entry name" value="7,8-Dihydro-6-hydroxymethylpterin-pyrophosphokinase HPPK"/>
    <property type="match status" value="1"/>
</dbReference>
<dbReference type="GO" id="GO:0005524">
    <property type="term" value="F:ATP binding"/>
    <property type="evidence" value="ECO:0007669"/>
    <property type="project" value="UniProtKB-KW"/>
</dbReference>
<evidence type="ECO:0000256" key="1">
    <source>
        <dbReference type="ARBA" id="ARBA00005051"/>
    </source>
</evidence>
<dbReference type="NCBIfam" id="TIGR01498">
    <property type="entry name" value="folK"/>
    <property type="match status" value="1"/>
</dbReference>
<dbReference type="UniPathway" id="UPA00077">
    <property type="reaction ID" value="UER00155"/>
</dbReference>
<dbReference type="AlphaFoldDB" id="H8KZK8"/>
<feature type="domain" description="7,8-dihydro-6-hydroxymethylpterin-pyrophosphokinase" evidence="13">
    <location>
        <begin position="5"/>
        <end position="129"/>
    </location>
</feature>
<evidence type="ECO:0000256" key="4">
    <source>
        <dbReference type="ARBA" id="ARBA00016218"/>
    </source>
</evidence>
<dbReference type="GO" id="GO:0046654">
    <property type="term" value="P:tetrahydrofolate biosynthetic process"/>
    <property type="evidence" value="ECO:0007669"/>
    <property type="project" value="UniProtKB-UniPathway"/>
</dbReference>
<organism evidence="14 15">
    <name type="scientific">Frateuria aurantia (strain ATCC 33424 / DSM 6220 / KCTC 2777 / LMG 1558 / NBRC 3245 / NCIMB 13370)</name>
    <name type="common">Acetobacter aurantius</name>
    <dbReference type="NCBI Taxonomy" id="767434"/>
    <lineage>
        <taxon>Bacteria</taxon>
        <taxon>Pseudomonadati</taxon>
        <taxon>Pseudomonadota</taxon>
        <taxon>Gammaproteobacteria</taxon>
        <taxon>Lysobacterales</taxon>
        <taxon>Rhodanobacteraceae</taxon>
        <taxon>Frateuria</taxon>
    </lineage>
</organism>
<dbReference type="GO" id="GO:0046656">
    <property type="term" value="P:folic acid biosynthetic process"/>
    <property type="evidence" value="ECO:0007669"/>
    <property type="project" value="UniProtKB-KW"/>
</dbReference>
<accession>H8KZK8</accession>
<evidence type="ECO:0000256" key="10">
    <source>
        <dbReference type="ARBA" id="ARBA00029409"/>
    </source>
</evidence>
<evidence type="ECO:0000256" key="7">
    <source>
        <dbReference type="ARBA" id="ARBA00022777"/>
    </source>
</evidence>
<name>H8KZK8_FRAAD</name>
<evidence type="ECO:0000256" key="8">
    <source>
        <dbReference type="ARBA" id="ARBA00022840"/>
    </source>
</evidence>
<dbReference type="EC" id="2.7.6.3" evidence="3"/>
<dbReference type="CDD" id="cd00483">
    <property type="entry name" value="HPPK"/>
    <property type="match status" value="1"/>
</dbReference>
<dbReference type="RefSeq" id="WP_014404071.1">
    <property type="nucleotide sequence ID" value="NC_017033.1"/>
</dbReference>
<dbReference type="Proteomes" id="UP000005234">
    <property type="component" value="Chromosome"/>
</dbReference>
<keyword evidence="8" id="KW-0067">ATP-binding</keyword>
<sequence length="163" mass="18651">MSRVYLSLGSNQSPGRHLRAAVAALRERFRRVEVSPAYRSASVGFDGHPFINLAVSLDTDMEPLDLKGWLHALEDREGRRRDQPRFSNRTLDIDIVFVDQRIIDADGLRIPRQEWCQPFVLKPMLDLEPEFREPLSGETLARLWPVHQPPAGTLQLVDLSQLD</sequence>
<dbReference type="PANTHER" id="PTHR43071">
    <property type="entry name" value="2-AMINO-4-HYDROXY-6-HYDROXYMETHYLDIHYDROPTERIDINE PYROPHOSPHOKINASE"/>
    <property type="match status" value="1"/>
</dbReference>
<evidence type="ECO:0000313" key="14">
    <source>
        <dbReference type="EMBL" id="AFC87068.1"/>
    </source>
</evidence>
<evidence type="ECO:0000259" key="13">
    <source>
        <dbReference type="Pfam" id="PF01288"/>
    </source>
</evidence>
<keyword evidence="9" id="KW-0289">Folate biosynthesis</keyword>
<comment type="function">
    <text evidence="10">Catalyzes the transfer of pyrophosphate from adenosine triphosphate (ATP) to 6-hydroxymethyl-7,8-dihydropterin, an enzymatic step in folate biosynthesis pathway.</text>
</comment>
<dbReference type="InterPro" id="IPR035907">
    <property type="entry name" value="Hppk_sf"/>
</dbReference>
<evidence type="ECO:0000256" key="5">
    <source>
        <dbReference type="ARBA" id="ARBA00022679"/>
    </source>
</evidence>
<dbReference type="OrthoDB" id="9790168at2"/>
<dbReference type="eggNOG" id="COG0801">
    <property type="taxonomic scope" value="Bacteria"/>
</dbReference>
<dbReference type="HOGENOM" id="CLU_097916_2_2_6"/>
<keyword evidence="6" id="KW-0547">Nucleotide-binding</keyword>
<evidence type="ECO:0000256" key="9">
    <source>
        <dbReference type="ARBA" id="ARBA00022909"/>
    </source>
</evidence>
<gene>
    <name evidence="14" type="ordered locus">Fraau_2726</name>
</gene>
<keyword evidence="15" id="KW-1185">Reference proteome</keyword>
<dbReference type="GO" id="GO:0016301">
    <property type="term" value="F:kinase activity"/>
    <property type="evidence" value="ECO:0007669"/>
    <property type="project" value="UniProtKB-KW"/>
</dbReference>